<evidence type="ECO:0000313" key="1">
    <source>
        <dbReference type="EnsemblMetazoa" id="ASTEI02305-PA"/>
    </source>
</evidence>
<keyword evidence="2" id="KW-1185">Reference proteome</keyword>
<dbReference type="EnsemblMetazoa" id="ASTEI02305-RA">
    <property type="protein sequence ID" value="ASTEI02305-PA"/>
    <property type="gene ID" value="ASTEI02305"/>
</dbReference>
<accession>A0A182Y1G9</accession>
<reference evidence="2" key="1">
    <citation type="journal article" date="2014" name="Genome Biol.">
        <title>Genome analysis of a major urban malaria vector mosquito, Anopheles stephensi.</title>
        <authorList>
            <person name="Jiang X."/>
            <person name="Peery A."/>
            <person name="Hall A.B."/>
            <person name="Sharma A."/>
            <person name="Chen X.G."/>
            <person name="Waterhouse R.M."/>
            <person name="Komissarov A."/>
            <person name="Riehle M.M."/>
            <person name="Shouche Y."/>
            <person name="Sharakhova M.V."/>
            <person name="Lawson D."/>
            <person name="Pakpour N."/>
            <person name="Arensburger P."/>
            <person name="Davidson V.L."/>
            <person name="Eiglmeier K."/>
            <person name="Emrich S."/>
            <person name="George P."/>
            <person name="Kennedy R.C."/>
            <person name="Mane S.P."/>
            <person name="Maslen G."/>
            <person name="Oringanje C."/>
            <person name="Qi Y."/>
            <person name="Settlage R."/>
            <person name="Tojo M."/>
            <person name="Tubio J.M."/>
            <person name="Unger M.F."/>
            <person name="Wang B."/>
            <person name="Vernick K.D."/>
            <person name="Ribeiro J.M."/>
            <person name="James A.A."/>
            <person name="Michel K."/>
            <person name="Riehle M.A."/>
            <person name="Luckhart S."/>
            <person name="Sharakhov I.V."/>
            <person name="Tu Z."/>
        </authorList>
    </citation>
    <scope>NUCLEOTIDE SEQUENCE [LARGE SCALE GENOMIC DNA]</scope>
    <source>
        <strain evidence="2">Indian</strain>
    </source>
</reference>
<sequence>MALFQGVFNLQSFTEKLRRKIISAEVDDADVEYHIGIDRLKGANVVQLIVVDKGEYGEKSIRMMDSLRPFFEKQFASGKQ</sequence>
<dbReference type="STRING" id="30069.A0A182Y1G9"/>
<name>A0A182Y1G9_ANOST</name>
<dbReference type="VEuPathDB" id="VectorBase:ASTE004577"/>
<dbReference type="VEuPathDB" id="VectorBase:ASTEI02305"/>
<dbReference type="VEuPathDB" id="VectorBase:ASTEI20_041368"/>
<dbReference type="Proteomes" id="UP000076408">
    <property type="component" value="Unassembled WGS sequence"/>
</dbReference>
<reference evidence="1" key="2">
    <citation type="submission" date="2020-05" db="UniProtKB">
        <authorList>
            <consortium name="EnsemblMetazoa"/>
        </authorList>
    </citation>
    <scope>IDENTIFICATION</scope>
    <source>
        <strain evidence="1">Indian</strain>
    </source>
</reference>
<dbReference type="AlphaFoldDB" id="A0A182Y1G9"/>
<proteinExistence type="predicted"/>
<evidence type="ECO:0000313" key="2">
    <source>
        <dbReference type="Proteomes" id="UP000076408"/>
    </source>
</evidence>
<protein>
    <submittedName>
        <fullName evidence="1">Uncharacterized protein</fullName>
    </submittedName>
</protein>
<organism evidence="1 2">
    <name type="scientific">Anopheles stephensi</name>
    <name type="common">Indo-Pakistan malaria mosquito</name>
    <dbReference type="NCBI Taxonomy" id="30069"/>
    <lineage>
        <taxon>Eukaryota</taxon>
        <taxon>Metazoa</taxon>
        <taxon>Ecdysozoa</taxon>
        <taxon>Arthropoda</taxon>
        <taxon>Hexapoda</taxon>
        <taxon>Insecta</taxon>
        <taxon>Pterygota</taxon>
        <taxon>Neoptera</taxon>
        <taxon>Endopterygota</taxon>
        <taxon>Diptera</taxon>
        <taxon>Nematocera</taxon>
        <taxon>Culicoidea</taxon>
        <taxon>Culicidae</taxon>
        <taxon>Anophelinae</taxon>
        <taxon>Anopheles</taxon>
    </lineage>
</organism>